<sequence>MAHSIFAFVSDHFAGAFETLHKAMWITLKSRVWNNLRAMAAPARKATKHHM</sequence>
<dbReference type="AlphaFoldDB" id="A0A0N9ZHJ1"/>
<dbReference type="PATRIC" id="fig|1397108.4.peg.2193"/>
<evidence type="ECO:0000313" key="2">
    <source>
        <dbReference type="Proteomes" id="UP000064920"/>
    </source>
</evidence>
<accession>A0A0N9ZHJ1</accession>
<protein>
    <submittedName>
        <fullName evidence="1">Uncharacterized protein</fullName>
    </submittedName>
</protein>
<gene>
    <name evidence="1" type="ORF">IMCC12053_2139</name>
</gene>
<dbReference type="Proteomes" id="UP000064920">
    <property type="component" value="Chromosome"/>
</dbReference>
<reference evidence="1 2" key="1">
    <citation type="submission" date="2015-05" db="EMBL/GenBank/DDBJ databases">
        <authorList>
            <person name="Wang D.B."/>
            <person name="Wang M."/>
        </authorList>
    </citation>
    <scope>NUCLEOTIDE SEQUENCE [LARGE SCALE GENOMIC DNA]</scope>
    <source>
        <strain evidence="1 2">IMCC 12053</strain>
    </source>
</reference>
<dbReference type="KEGG" id="cmar:IMCC12053_2139"/>
<keyword evidence="2" id="KW-1185">Reference proteome</keyword>
<name>A0A0N9ZHJ1_9RHOB</name>
<organism evidence="1 2">
    <name type="scientific">Celeribacter marinus</name>
    <dbReference type="NCBI Taxonomy" id="1397108"/>
    <lineage>
        <taxon>Bacteria</taxon>
        <taxon>Pseudomonadati</taxon>
        <taxon>Pseudomonadota</taxon>
        <taxon>Alphaproteobacteria</taxon>
        <taxon>Rhodobacterales</taxon>
        <taxon>Roseobacteraceae</taxon>
        <taxon>Celeribacter</taxon>
    </lineage>
</organism>
<proteinExistence type="predicted"/>
<evidence type="ECO:0000313" key="1">
    <source>
        <dbReference type="EMBL" id="ALI56086.1"/>
    </source>
</evidence>
<dbReference type="EMBL" id="CP012023">
    <property type="protein sequence ID" value="ALI56086.1"/>
    <property type="molecule type" value="Genomic_DNA"/>
</dbReference>